<organism evidence="1 2">
    <name type="scientific">Stenotrophomonas rhizophila</name>
    <dbReference type="NCBI Taxonomy" id="216778"/>
    <lineage>
        <taxon>Bacteria</taxon>
        <taxon>Pseudomonadati</taxon>
        <taxon>Pseudomonadota</taxon>
        <taxon>Gammaproteobacteria</taxon>
        <taxon>Lysobacterales</taxon>
        <taxon>Lysobacteraceae</taxon>
        <taxon>Stenotrophomonas</taxon>
    </lineage>
</organism>
<dbReference type="Proteomes" id="UP000274786">
    <property type="component" value="Unassembled WGS sequence"/>
</dbReference>
<dbReference type="AlphaFoldDB" id="A0A498C1X2"/>
<protein>
    <submittedName>
        <fullName evidence="1">Uncharacterized protein</fullName>
    </submittedName>
</protein>
<evidence type="ECO:0000313" key="1">
    <source>
        <dbReference type="EMBL" id="RLK48536.1"/>
    </source>
</evidence>
<reference evidence="1 2" key="1">
    <citation type="submission" date="2018-10" db="EMBL/GenBank/DDBJ databases">
        <title>Comparative analysis of microorganisms from saline springs in Andes Mountain Range, Colombia.</title>
        <authorList>
            <person name="Rubin E."/>
        </authorList>
    </citation>
    <scope>NUCLEOTIDE SEQUENCE [LARGE SCALE GENOMIC DNA]</scope>
    <source>
        <strain evidence="1 2">USBA GBX 843</strain>
    </source>
</reference>
<comment type="caution">
    <text evidence="1">The sequence shown here is derived from an EMBL/GenBank/DDBJ whole genome shotgun (WGS) entry which is preliminary data.</text>
</comment>
<evidence type="ECO:0000313" key="2">
    <source>
        <dbReference type="Proteomes" id="UP000274786"/>
    </source>
</evidence>
<gene>
    <name evidence="1" type="ORF">BCL79_3755</name>
</gene>
<proteinExistence type="predicted"/>
<accession>A0A498C1X2</accession>
<name>A0A498C1X2_9GAMM</name>
<dbReference type="EMBL" id="RCDC01000008">
    <property type="protein sequence ID" value="RLK48536.1"/>
    <property type="molecule type" value="Genomic_DNA"/>
</dbReference>
<sequence>MSLSPLHAECHYRGARTAARIGSAAAAVALMSLFPCHPHTDVESCLAKT</sequence>